<dbReference type="GO" id="GO:0019867">
    <property type="term" value="C:outer membrane"/>
    <property type="evidence" value="ECO:0007669"/>
    <property type="project" value="InterPro"/>
</dbReference>
<reference evidence="3 4" key="1">
    <citation type="submission" date="2013-02" db="EMBL/GenBank/DDBJ databases">
        <title>The Genome Sequence of Acinetobacter parvus NIPH 1103.</title>
        <authorList>
            <consortium name="The Broad Institute Genome Sequencing Platform"/>
            <consortium name="The Broad Institute Genome Sequencing Center for Infectious Disease"/>
            <person name="Cerqueira G."/>
            <person name="Feldgarden M."/>
            <person name="Courvalin P."/>
            <person name="Perichon B."/>
            <person name="Grillot-Courvalin C."/>
            <person name="Clermont D."/>
            <person name="Rocha E."/>
            <person name="Yoon E.-J."/>
            <person name="Nemec A."/>
            <person name="Walker B."/>
            <person name="Young S.K."/>
            <person name="Zeng Q."/>
            <person name="Gargeya S."/>
            <person name="Fitzgerald M."/>
            <person name="Haas B."/>
            <person name="Abouelleil A."/>
            <person name="Alvarado L."/>
            <person name="Arachchi H.M."/>
            <person name="Berlin A.M."/>
            <person name="Chapman S.B."/>
            <person name="Dewar J."/>
            <person name="Goldberg J."/>
            <person name="Griggs A."/>
            <person name="Gujja S."/>
            <person name="Hansen M."/>
            <person name="Howarth C."/>
            <person name="Imamovic A."/>
            <person name="Larimer J."/>
            <person name="McCowan C."/>
            <person name="Murphy C."/>
            <person name="Neiman D."/>
            <person name="Pearson M."/>
            <person name="Priest M."/>
            <person name="Roberts A."/>
            <person name="Saif S."/>
            <person name="Shea T."/>
            <person name="Sisk P."/>
            <person name="Sykes S."/>
            <person name="Wortman J."/>
            <person name="Nusbaum C."/>
            <person name="Birren B."/>
        </authorList>
    </citation>
    <scope>NUCLEOTIDE SEQUENCE [LARGE SCALE GENOMIC DNA]</scope>
    <source>
        <strain evidence="3 4">NIPH 1103</strain>
    </source>
</reference>
<evidence type="ECO:0000313" key="3">
    <source>
        <dbReference type="EMBL" id="ENU32650.1"/>
    </source>
</evidence>
<organism evidence="3 4">
    <name type="scientific">Acinetobacter parvus NIPH 1103</name>
    <dbReference type="NCBI Taxonomy" id="1217671"/>
    <lineage>
        <taxon>Bacteria</taxon>
        <taxon>Pseudomonadati</taxon>
        <taxon>Pseudomonadota</taxon>
        <taxon>Gammaproteobacteria</taxon>
        <taxon>Moraxellales</taxon>
        <taxon>Moraxellaceae</taxon>
        <taxon>Acinetobacter</taxon>
    </lineage>
</organism>
<proteinExistence type="predicted"/>
<evidence type="ECO:0008006" key="5">
    <source>
        <dbReference type="Google" id="ProtNLM"/>
    </source>
</evidence>
<name>N8Q2D3_9GAMM</name>
<evidence type="ECO:0000259" key="2">
    <source>
        <dbReference type="Pfam" id="PF05662"/>
    </source>
</evidence>
<dbReference type="Gene3D" id="2.150.10.10">
    <property type="entry name" value="Serralysin-like metalloprotease, C-terminal"/>
    <property type="match status" value="3"/>
</dbReference>
<comment type="caution">
    <text evidence="3">The sequence shown here is derived from an EMBL/GenBank/DDBJ whole genome shotgun (WGS) entry which is preliminary data.</text>
</comment>
<dbReference type="AlphaFoldDB" id="N8Q2D3"/>
<sequence>ALGNDSETDRDNSISVGKAGAEKQITNVKAGTQGTDAVNKQQLDTAIAGVSGGTVATDNYAHYAGDTALGSASGTAHTTTRTNGRITTVAGITVTATGENIDDITSFTVNGVTTTKAADPDKVAAFINAAKNGGNIAVGLYSSAVGVKNVASNYGSSAVGRQNKASGFESSAFGSHNEASGYASSAVGYSNEASGVNSSAVGFGNEASGVNSSAVGFENTASGIVSNAFGVKTIADKKGSIAVGGWYDKDEDSLINTILTETETAAATGVSSVAIGAGVTATADRSSVFGVGSQATALNATAIGFNSLADEANTISVGKAGAEKRITNVADATKATDAVNKQQLDTAIAGVSGGTVASDNYARTAT</sequence>
<protein>
    <recommendedName>
        <fullName evidence="5">Trimeric autotransporter adhesin YadA-like head domain-containing protein</fullName>
    </recommendedName>
</protein>
<dbReference type="InterPro" id="IPR008635">
    <property type="entry name" value="Coiled_stalk_dom"/>
</dbReference>
<evidence type="ECO:0000259" key="1">
    <source>
        <dbReference type="Pfam" id="PF05658"/>
    </source>
</evidence>
<dbReference type="InterPro" id="IPR008640">
    <property type="entry name" value="Adhesin_Head_dom"/>
</dbReference>
<feature type="domain" description="Trimeric autotransporter adhesin YadA-like stalk" evidence="2">
    <location>
        <begin position="24"/>
        <end position="63"/>
    </location>
</feature>
<dbReference type="Pfam" id="PF05658">
    <property type="entry name" value="YadA_head"/>
    <property type="match status" value="4"/>
</dbReference>
<feature type="domain" description="Trimeric autotransporter adhesin YadA-like head" evidence="1">
    <location>
        <begin position="165"/>
        <end position="190"/>
    </location>
</feature>
<dbReference type="Proteomes" id="UP000018426">
    <property type="component" value="Unassembled WGS sequence"/>
</dbReference>
<dbReference type="SUPFAM" id="SSF101967">
    <property type="entry name" value="Adhesin YadA, collagen-binding domain"/>
    <property type="match status" value="3"/>
</dbReference>
<feature type="domain" description="Trimeric autotransporter adhesin YadA-like head" evidence="1">
    <location>
        <begin position="137"/>
        <end position="161"/>
    </location>
</feature>
<dbReference type="CDD" id="cd12820">
    <property type="entry name" value="LbR_YadA-like"/>
    <property type="match status" value="1"/>
</dbReference>
<dbReference type="Pfam" id="PF05662">
    <property type="entry name" value="YadA_stalk"/>
    <property type="match status" value="2"/>
</dbReference>
<feature type="non-terminal residue" evidence="3">
    <location>
        <position position="1"/>
    </location>
</feature>
<dbReference type="HOGENOM" id="CLU_064624_0_0_6"/>
<feature type="domain" description="Trimeric autotransporter adhesin YadA-like stalk" evidence="2">
    <location>
        <begin position="325"/>
        <end position="364"/>
    </location>
</feature>
<feature type="domain" description="Trimeric autotransporter adhesin YadA-like head" evidence="1">
    <location>
        <begin position="193"/>
        <end position="217"/>
    </location>
</feature>
<feature type="non-terminal residue" evidence="3">
    <location>
        <position position="366"/>
    </location>
</feature>
<accession>N8Q2D3</accession>
<gene>
    <name evidence="3" type="ORF">F989_02369</name>
</gene>
<evidence type="ECO:0000313" key="4">
    <source>
        <dbReference type="Proteomes" id="UP000018426"/>
    </source>
</evidence>
<dbReference type="InterPro" id="IPR011049">
    <property type="entry name" value="Serralysin-like_metalloprot_C"/>
</dbReference>
<feature type="domain" description="Trimeric autotransporter adhesin YadA-like head" evidence="1">
    <location>
        <begin position="281"/>
        <end position="307"/>
    </location>
</feature>
<dbReference type="EMBL" id="APOL01000040">
    <property type="protein sequence ID" value="ENU32650.1"/>
    <property type="molecule type" value="Genomic_DNA"/>
</dbReference>